<sequence>MAEVVGSVTGLAYTVYTIIYIFGGVVPYIPQYLEIRRIKNIRGFSTFVCLTLLLANLLRICFWFVHPFSKPLLIQSLVMVVAMLIMMQLAAQVLYSEHQSHSPVVGQRASSTVTLRTIWRSPIEHFWQWTDFSSYLVFTLIFTLVASMITYMFSDSQLFIGSLGFAALFTEALLGLPQLLKNYRNQSTRGMSLTMVCMWTCGDVFKTAFFLLEHAPLQFPLCGALQICLDCLIFAQHVYYTNLNKSVTVLTNTE</sequence>
<feature type="transmembrane region" description="Helical" evidence="8">
    <location>
        <begin position="12"/>
        <end position="29"/>
    </location>
</feature>
<evidence type="ECO:0000256" key="3">
    <source>
        <dbReference type="ARBA" id="ARBA00022737"/>
    </source>
</evidence>
<dbReference type="Pfam" id="PF04193">
    <property type="entry name" value="PQ-loop"/>
    <property type="match status" value="2"/>
</dbReference>
<keyword evidence="2 8" id="KW-0812">Transmembrane</keyword>
<dbReference type="GO" id="GO:0016020">
    <property type="term" value="C:membrane"/>
    <property type="evidence" value="ECO:0007669"/>
    <property type="project" value="UniProtKB-SubCell"/>
</dbReference>
<evidence type="ECO:0000256" key="5">
    <source>
        <dbReference type="ARBA" id="ARBA00023136"/>
    </source>
</evidence>
<keyword evidence="10" id="KW-1185">Reference proteome</keyword>
<organism evidence="9 10">
    <name type="scientific">Paragonimus westermani</name>
    <dbReference type="NCBI Taxonomy" id="34504"/>
    <lineage>
        <taxon>Eukaryota</taxon>
        <taxon>Metazoa</taxon>
        <taxon>Spiralia</taxon>
        <taxon>Lophotrochozoa</taxon>
        <taxon>Platyhelminthes</taxon>
        <taxon>Trematoda</taxon>
        <taxon>Digenea</taxon>
        <taxon>Plagiorchiida</taxon>
        <taxon>Troglotremata</taxon>
        <taxon>Troglotrematidae</taxon>
        <taxon>Paragonimus</taxon>
    </lineage>
</organism>
<evidence type="ECO:0000256" key="7">
    <source>
        <dbReference type="ARBA" id="ARBA00043159"/>
    </source>
</evidence>
<dbReference type="GO" id="GO:0005802">
    <property type="term" value="C:trans-Golgi network"/>
    <property type="evidence" value="ECO:0007669"/>
    <property type="project" value="TreeGrafter"/>
</dbReference>
<keyword evidence="5 8" id="KW-0472">Membrane</keyword>
<feature type="transmembrane region" description="Helical" evidence="8">
    <location>
        <begin position="135"/>
        <end position="153"/>
    </location>
</feature>
<dbReference type="PANTHER" id="PTHR14856">
    <property type="entry name" value="PQ-LOOP REPEAT-CONTAINING PROTEIN 1-LIKE PROTEIN"/>
    <property type="match status" value="1"/>
</dbReference>
<dbReference type="GO" id="GO:0045332">
    <property type="term" value="P:phospholipid translocation"/>
    <property type="evidence" value="ECO:0007669"/>
    <property type="project" value="TreeGrafter"/>
</dbReference>
<dbReference type="GO" id="GO:0005768">
    <property type="term" value="C:endosome"/>
    <property type="evidence" value="ECO:0007669"/>
    <property type="project" value="TreeGrafter"/>
</dbReference>
<keyword evidence="4 8" id="KW-1133">Transmembrane helix</keyword>
<proteinExistence type="predicted"/>
<feature type="transmembrane region" description="Helical" evidence="8">
    <location>
        <begin position="72"/>
        <end position="95"/>
    </location>
</feature>
<dbReference type="InterPro" id="IPR052241">
    <property type="entry name" value="SLC66/Scramblase_ANY1"/>
</dbReference>
<dbReference type="EMBL" id="JTDF01002349">
    <property type="protein sequence ID" value="KAF8568891.1"/>
    <property type="molecule type" value="Genomic_DNA"/>
</dbReference>
<evidence type="ECO:0000313" key="10">
    <source>
        <dbReference type="Proteomes" id="UP000699462"/>
    </source>
</evidence>
<dbReference type="PANTHER" id="PTHR14856:SF9">
    <property type="entry name" value="PQ-LOOP REPEAT-CONTAINING PROTEIN 1"/>
    <property type="match status" value="1"/>
</dbReference>
<feature type="transmembrane region" description="Helical" evidence="8">
    <location>
        <begin position="41"/>
        <end position="66"/>
    </location>
</feature>
<evidence type="ECO:0000256" key="4">
    <source>
        <dbReference type="ARBA" id="ARBA00022989"/>
    </source>
</evidence>
<evidence type="ECO:0000256" key="8">
    <source>
        <dbReference type="SAM" id="Phobius"/>
    </source>
</evidence>
<feature type="transmembrane region" description="Helical" evidence="8">
    <location>
        <begin position="159"/>
        <end position="180"/>
    </location>
</feature>
<gene>
    <name evidence="9" type="ORF">P879_01038</name>
</gene>
<evidence type="ECO:0000256" key="1">
    <source>
        <dbReference type="ARBA" id="ARBA00004141"/>
    </source>
</evidence>
<dbReference type="Proteomes" id="UP000699462">
    <property type="component" value="Unassembled WGS sequence"/>
</dbReference>
<dbReference type="GO" id="GO:0005829">
    <property type="term" value="C:cytosol"/>
    <property type="evidence" value="ECO:0007669"/>
    <property type="project" value="GOC"/>
</dbReference>
<dbReference type="SMART" id="SM00679">
    <property type="entry name" value="CTNS"/>
    <property type="match status" value="2"/>
</dbReference>
<accession>A0A8T0DQD0</accession>
<keyword evidence="3" id="KW-0677">Repeat</keyword>
<dbReference type="OrthoDB" id="292213at2759"/>
<dbReference type="Gene3D" id="1.20.1280.290">
    <property type="match status" value="2"/>
</dbReference>
<comment type="caution">
    <text evidence="9">The sequence shown here is derived from an EMBL/GenBank/DDBJ whole genome shotgun (WGS) entry which is preliminary data.</text>
</comment>
<name>A0A8T0DQD0_9TREM</name>
<evidence type="ECO:0000256" key="2">
    <source>
        <dbReference type="ARBA" id="ARBA00022692"/>
    </source>
</evidence>
<evidence type="ECO:0000313" key="9">
    <source>
        <dbReference type="EMBL" id="KAF8568891.1"/>
    </source>
</evidence>
<comment type="subcellular location">
    <subcellularLocation>
        <location evidence="1">Membrane</location>
        <topology evidence="1">Multi-pass membrane protein</topology>
    </subcellularLocation>
</comment>
<dbReference type="GO" id="GO:0042147">
    <property type="term" value="P:retrograde transport, endosome to Golgi"/>
    <property type="evidence" value="ECO:0007669"/>
    <property type="project" value="TreeGrafter"/>
</dbReference>
<dbReference type="AlphaFoldDB" id="A0A8T0DQD0"/>
<protein>
    <recommendedName>
        <fullName evidence="6">Solute carrier family 66 member 2</fullName>
    </recommendedName>
    <alternativeName>
        <fullName evidence="7">PQ-loop repeat-containing protein 1</fullName>
    </alternativeName>
</protein>
<dbReference type="InterPro" id="IPR006603">
    <property type="entry name" value="PQ-loop_rpt"/>
</dbReference>
<reference evidence="9 10" key="1">
    <citation type="submission" date="2019-07" db="EMBL/GenBank/DDBJ databases">
        <title>Annotation for the trematode Paragonimus westermani.</title>
        <authorList>
            <person name="Choi Y.-J."/>
        </authorList>
    </citation>
    <scope>NUCLEOTIDE SEQUENCE [LARGE SCALE GENOMIC DNA]</scope>
    <source>
        <strain evidence="9">180907_Pwestermani</strain>
    </source>
</reference>
<dbReference type="FunFam" id="1.20.1280.290:FF:000008">
    <property type="entry name" value="PQ-loop repeat-containing protein 1"/>
    <property type="match status" value="1"/>
</dbReference>
<evidence type="ECO:0000256" key="6">
    <source>
        <dbReference type="ARBA" id="ARBA00040648"/>
    </source>
</evidence>
<dbReference type="FunFam" id="1.20.1280.290:FF:000005">
    <property type="entry name" value="PQ-loop repeat-containing protein 1"/>
    <property type="match status" value="1"/>
</dbReference>